<name>A0A1Z8BFQ1_9FLAO</name>
<evidence type="ECO:0000259" key="9">
    <source>
        <dbReference type="SMART" id="SM00977"/>
    </source>
</evidence>
<dbReference type="CDD" id="cd01992">
    <property type="entry name" value="TilS_N"/>
    <property type="match status" value="1"/>
</dbReference>
<reference evidence="11" key="1">
    <citation type="journal article" date="2017" name="Proc. Natl. Acad. Sci. U.S.A.">
        <title>Simulation of Deepwater Horizon oil plume reveals substrate specialization within a complex community of hydrocarbon-degraders.</title>
        <authorList>
            <person name="Hu P."/>
            <person name="Dubinsky E.A."/>
            <person name="Probst A.J."/>
            <person name="Wang J."/>
            <person name="Sieber C.M.K."/>
            <person name="Tom L.M."/>
            <person name="Gardinali P."/>
            <person name="Banfield J.F."/>
            <person name="Atlas R.M."/>
            <person name="Andersen G.L."/>
        </authorList>
    </citation>
    <scope>NUCLEOTIDE SEQUENCE [LARGE SCALE GENOMIC DNA]</scope>
</reference>
<dbReference type="PANTHER" id="PTHR43033">
    <property type="entry name" value="TRNA(ILE)-LYSIDINE SYNTHASE-RELATED"/>
    <property type="match status" value="1"/>
</dbReference>
<dbReference type="EC" id="6.3.4.19" evidence="8"/>
<sequence length="443" mass="50697">MLERFKEHIKKNYPEILSRKVAVACSGGKDSTVLVHLLHACQLKFDIIHCNFNLRGAESDQDEDFVTELAIHLENKVYTLHFDTEKAAQQRGISIQMAARDLRYEAFEEIAIENDIKHVLVAHHMDDQLETFLINLGRGAGIHGLTGIRDRNGIILRPLLDFSSKEIEEYALQNKIKWREDSSNTSTKYLRNKLRHDLIPLLKDVLPHLDNNFSKTLSYLKDSEVLLDVEVARFRESGTTINNGNLFINIEKLKATVQPRAYLFELLREYSFHIDDAMNLLDGENGKFIKSGDVKLIKNNSDLELTKMVTHQNLYEKIDVKNGSLQLPEGRLQVQLVKTQEPLDYLKSVLPDKNKLLIDSDGIAGPLVLRNWEKGDRMSPYGMKGTKLISDFLTDLKITSLKREKSLVLTCDSDIIWLLGIRTSKHYTVTEKTTTILEITIEL</sequence>
<dbReference type="InterPro" id="IPR012796">
    <property type="entry name" value="Lysidine-tRNA-synth_C"/>
</dbReference>
<comment type="domain">
    <text evidence="8">The N-terminal region contains the highly conserved SGGXDS motif, predicted to be a P-loop motif involved in ATP binding.</text>
</comment>
<evidence type="ECO:0000256" key="7">
    <source>
        <dbReference type="ARBA" id="ARBA00048539"/>
    </source>
</evidence>
<keyword evidence="4 8" id="KW-0819">tRNA processing</keyword>
<dbReference type="InterPro" id="IPR011063">
    <property type="entry name" value="TilS/TtcA_N"/>
</dbReference>
<dbReference type="InterPro" id="IPR012795">
    <property type="entry name" value="tRNA_Ile_lys_synt_N"/>
</dbReference>
<dbReference type="HAMAP" id="MF_01161">
    <property type="entry name" value="tRNA_Ile_lys_synt"/>
    <property type="match status" value="1"/>
</dbReference>
<dbReference type="SUPFAM" id="SSF56037">
    <property type="entry name" value="PheT/TilS domain"/>
    <property type="match status" value="1"/>
</dbReference>
<evidence type="ECO:0000256" key="8">
    <source>
        <dbReference type="HAMAP-Rule" id="MF_01161"/>
    </source>
</evidence>
<gene>
    <name evidence="8" type="primary">tilS</name>
    <name evidence="10" type="ORF">A9Q93_01015</name>
</gene>
<keyword evidence="3 8" id="KW-0436">Ligase</keyword>
<dbReference type="GO" id="GO:0005737">
    <property type="term" value="C:cytoplasm"/>
    <property type="evidence" value="ECO:0007669"/>
    <property type="project" value="UniProtKB-SubCell"/>
</dbReference>
<dbReference type="EMBL" id="MAAX01000018">
    <property type="protein sequence ID" value="OUS21413.1"/>
    <property type="molecule type" value="Genomic_DNA"/>
</dbReference>
<comment type="catalytic activity">
    <reaction evidence="7 8">
        <text>cytidine(34) in tRNA(Ile2) + L-lysine + ATP = lysidine(34) in tRNA(Ile2) + AMP + diphosphate + H(+)</text>
        <dbReference type="Rhea" id="RHEA:43744"/>
        <dbReference type="Rhea" id="RHEA-COMP:10625"/>
        <dbReference type="Rhea" id="RHEA-COMP:10670"/>
        <dbReference type="ChEBI" id="CHEBI:15378"/>
        <dbReference type="ChEBI" id="CHEBI:30616"/>
        <dbReference type="ChEBI" id="CHEBI:32551"/>
        <dbReference type="ChEBI" id="CHEBI:33019"/>
        <dbReference type="ChEBI" id="CHEBI:82748"/>
        <dbReference type="ChEBI" id="CHEBI:83665"/>
        <dbReference type="ChEBI" id="CHEBI:456215"/>
        <dbReference type="EC" id="6.3.4.19"/>
    </reaction>
</comment>
<keyword evidence="5 8" id="KW-0547">Nucleotide-binding</keyword>
<evidence type="ECO:0000256" key="3">
    <source>
        <dbReference type="ARBA" id="ARBA00022598"/>
    </source>
</evidence>
<dbReference type="InterPro" id="IPR012094">
    <property type="entry name" value="tRNA_Ile_lys_synt"/>
</dbReference>
<dbReference type="Gene3D" id="3.40.50.620">
    <property type="entry name" value="HUPs"/>
    <property type="match status" value="1"/>
</dbReference>
<dbReference type="GO" id="GO:0032267">
    <property type="term" value="F:tRNA(Ile)-lysidine synthase activity"/>
    <property type="evidence" value="ECO:0007669"/>
    <property type="project" value="UniProtKB-EC"/>
</dbReference>
<evidence type="ECO:0000256" key="4">
    <source>
        <dbReference type="ARBA" id="ARBA00022694"/>
    </source>
</evidence>
<dbReference type="PANTHER" id="PTHR43033:SF1">
    <property type="entry name" value="TRNA(ILE)-LYSIDINE SYNTHASE-RELATED"/>
    <property type="match status" value="1"/>
</dbReference>
<keyword evidence="2 8" id="KW-0963">Cytoplasm</keyword>
<dbReference type="Pfam" id="PF01171">
    <property type="entry name" value="ATP_bind_3"/>
    <property type="match status" value="1"/>
</dbReference>
<dbReference type="NCBIfam" id="TIGR02432">
    <property type="entry name" value="lysidine_TilS_N"/>
    <property type="match status" value="1"/>
</dbReference>
<dbReference type="Pfam" id="PF11734">
    <property type="entry name" value="TilS_C"/>
    <property type="match status" value="1"/>
</dbReference>
<evidence type="ECO:0000256" key="1">
    <source>
        <dbReference type="ARBA" id="ARBA00004496"/>
    </source>
</evidence>
<evidence type="ECO:0000313" key="10">
    <source>
        <dbReference type="EMBL" id="OUS21413.1"/>
    </source>
</evidence>
<feature type="domain" description="Lysidine-tRNA(Ile) synthetase C-terminal" evidence="9">
    <location>
        <begin position="367"/>
        <end position="439"/>
    </location>
</feature>
<comment type="function">
    <text evidence="8">Ligates lysine onto the cytidine present at position 34 of the AUA codon-specific tRNA(Ile) that contains the anticodon CAU, in an ATP-dependent manner. Cytidine is converted to lysidine, thus changing the amino acid specificity of the tRNA from methionine to isoleucine.</text>
</comment>
<evidence type="ECO:0000313" key="11">
    <source>
        <dbReference type="Proteomes" id="UP000196102"/>
    </source>
</evidence>
<evidence type="ECO:0000256" key="5">
    <source>
        <dbReference type="ARBA" id="ARBA00022741"/>
    </source>
</evidence>
<evidence type="ECO:0000256" key="6">
    <source>
        <dbReference type="ARBA" id="ARBA00022840"/>
    </source>
</evidence>
<dbReference type="Proteomes" id="UP000196102">
    <property type="component" value="Unassembled WGS sequence"/>
</dbReference>
<dbReference type="NCBIfam" id="TIGR02433">
    <property type="entry name" value="lysidine_TilS_C"/>
    <property type="match status" value="1"/>
</dbReference>
<accession>A0A1Z8BFQ1</accession>
<comment type="caution">
    <text evidence="10">The sequence shown here is derived from an EMBL/GenBank/DDBJ whole genome shotgun (WGS) entry which is preliminary data.</text>
</comment>
<evidence type="ECO:0000256" key="2">
    <source>
        <dbReference type="ARBA" id="ARBA00022490"/>
    </source>
</evidence>
<dbReference type="AlphaFoldDB" id="A0A1Z8BFQ1"/>
<comment type="similarity">
    <text evidence="8">Belongs to the tRNA(Ile)-lysidine synthase family.</text>
</comment>
<dbReference type="GO" id="GO:0005524">
    <property type="term" value="F:ATP binding"/>
    <property type="evidence" value="ECO:0007669"/>
    <property type="project" value="UniProtKB-UniRule"/>
</dbReference>
<proteinExistence type="inferred from homology"/>
<dbReference type="RefSeq" id="WP_303685517.1">
    <property type="nucleotide sequence ID" value="NZ_CAJXYO010000011.1"/>
</dbReference>
<comment type="subcellular location">
    <subcellularLocation>
        <location evidence="1 8">Cytoplasm</location>
    </subcellularLocation>
</comment>
<feature type="binding site" evidence="8">
    <location>
        <begin position="26"/>
        <end position="31"/>
    </location>
    <ligand>
        <name>ATP</name>
        <dbReference type="ChEBI" id="CHEBI:30616"/>
    </ligand>
</feature>
<keyword evidence="6 8" id="KW-0067">ATP-binding</keyword>
<dbReference type="GO" id="GO:0006400">
    <property type="term" value="P:tRNA modification"/>
    <property type="evidence" value="ECO:0007669"/>
    <property type="project" value="UniProtKB-UniRule"/>
</dbReference>
<dbReference type="InterPro" id="IPR014729">
    <property type="entry name" value="Rossmann-like_a/b/a_fold"/>
</dbReference>
<organism evidence="10 11">
    <name type="scientific">Nonlabens dokdonensis</name>
    <dbReference type="NCBI Taxonomy" id="328515"/>
    <lineage>
        <taxon>Bacteria</taxon>
        <taxon>Pseudomonadati</taxon>
        <taxon>Bacteroidota</taxon>
        <taxon>Flavobacteriia</taxon>
        <taxon>Flavobacteriales</taxon>
        <taxon>Flavobacteriaceae</taxon>
        <taxon>Nonlabens</taxon>
    </lineage>
</organism>
<dbReference type="SMART" id="SM00977">
    <property type="entry name" value="TilS_C"/>
    <property type="match status" value="1"/>
</dbReference>
<protein>
    <recommendedName>
        <fullName evidence="8">tRNA(Ile)-lysidine synthase</fullName>
        <ecNumber evidence="8">6.3.4.19</ecNumber>
    </recommendedName>
    <alternativeName>
        <fullName evidence="8">tRNA(Ile)-2-lysyl-cytidine synthase</fullName>
    </alternativeName>
    <alternativeName>
        <fullName evidence="8">tRNA(Ile)-lysidine synthetase</fullName>
    </alternativeName>
</protein>
<dbReference type="SUPFAM" id="SSF52402">
    <property type="entry name" value="Adenine nucleotide alpha hydrolases-like"/>
    <property type="match status" value="1"/>
</dbReference>